<protein>
    <recommendedName>
        <fullName evidence="3">GRAM domain-containing protein</fullName>
    </recommendedName>
</protein>
<evidence type="ECO:0000313" key="2">
    <source>
        <dbReference type="Proteomes" id="UP001596504"/>
    </source>
</evidence>
<evidence type="ECO:0008006" key="3">
    <source>
        <dbReference type="Google" id="ProtNLM"/>
    </source>
</evidence>
<dbReference type="Proteomes" id="UP001596504">
    <property type="component" value="Unassembled WGS sequence"/>
</dbReference>
<dbReference type="RefSeq" id="WP_380669977.1">
    <property type="nucleotide sequence ID" value="NZ_JBHTCJ010000009.1"/>
</dbReference>
<gene>
    <name evidence="1" type="ORF">ACFQRI_17790</name>
</gene>
<keyword evidence="2" id="KW-1185">Reference proteome</keyword>
<sequence>MSIELPTNVPPVEGEVVVSRRWANRNQHKARAVGGRFYVTNLRIVFCPHAVDAALAGEYWWTPLSEVTDVGKEKRNLRQIYSGGLRTRLKITLVDGSAELFVVNKLDAVIDEIRTAANLP</sequence>
<name>A0ABW2LNQ7_9PSEU</name>
<accession>A0ABW2LNQ7</accession>
<reference evidence="2" key="1">
    <citation type="journal article" date="2019" name="Int. J. Syst. Evol. Microbiol.">
        <title>The Global Catalogue of Microorganisms (GCM) 10K type strain sequencing project: providing services to taxonomists for standard genome sequencing and annotation.</title>
        <authorList>
            <consortium name="The Broad Institute Genomics Platform"/>
            <consortium name="The Broad Institute Genome Sequencing Center for Infectious Disease"/>
            <person name="Wu L."/>
            <person name="Ma J."/>
        </authorList>
    </citation>
    <scope>NUCLEOTIDE SEQUENCE [LARGE SCALE GENOMIC DNA]</scope>
    <source>
        <strain evidence="2">WLHS5</strain>
    </source>
</reference>
<proteinExistence type="predicted"/>
<organism evidence="1 2">
    <name type="scientific">Saccharopolyspora griseoalba</name>
    <dbReference type="NCBI Taxonomy" id="1431848"/>
    <lineage>
        <taxon>Bacteria</taxon>
        <taxon>Bacillati</taxon>
        <taxon>Actinomycetota</taxon>
        <taxon>Actinomycetes</taxon>
        <taxon>Pseudonocardiales</taxon>
        <taxon>Pseudonocardiaceae</taxon>
        <taxon>Saccharopolyspora</taxon>
    </lineage>
</organism>
<dbReference type="EMBL" id="JBHTCJ010000009">
    <property type="protein sequence ID" value="MFC7343256.1"/>
    <property type="molecule type" value="Genomic_DNA"/>
</dbReference>
<comment type="caution">
    <text evidence="1">The sequence shown here is derived from an EMBL/GenBank/DDBJ whole genome shotgun (WGS) entry which is preliminary data.</text>
</comment>
<evidence type="ECO:0000313" key="1">
    <source>
        <dbReference type="EMBL" id="MFC7343256.1"/>
    </source>
</evidence>